<proteinExistence type="predicted"/>
<accession>A0ACA9RGC6</accession>
<reference evidence="1" key="1">
    <citation type="submission" date="2021-06" db="EMBL/GenBank/DDBJ databases">
        <authorList>
            <person name="Kallberg Y."/>
            <person name="Tangrot J."/>
            <person name="Rosling A."/>
        </authorList>
    </citation>
    <scope>NUCLEOTIDE SEQUENCE</scope>
    <source>
        <strain evidence="1">MA461A</strain>
    </source>
</reference>
<gene>
    <name evidence="1" type="ORF">RPERSI_LOCUS19225</name>
</gene>
<keyword evidence="2" id="KW-1185">Reference proteome</keyword>
<organism evidence="1 2">
    <name type="scientific">Racocetra persica</name>
    <dbReference type="NCBI Taxonomy" id="160502"/>
    <lineage>
        <taxon>Eukaryota</taxon>
        <taxon>Fungi</taxon>
        <taxon>Fungi incertae sedis</taxon>
        <taxon>Mucoromycota</taxon>
        <taxon>Glomeromycotina</taxon>
        <taxon>Glomeromycetes</taxon>
        <taxon>Diversisporales</taxon>
        <taxon>Gigasporaceae</taxon>
        <taxon>Racocetra</taxon>
    </lineage>
</organism>
<evidence type="ECO:0000313" key="1">
    <source>
        <dbReference type="EMBL" id="CAG8791418.1"/>
    </source>
</evidence>
<protein>
    <submittedName>
        <fullName evidence="1">32197_t:CDS:1</fullName>
    </submittedName>
</protein>
<dbReference type="EMBL" id="CAJVQC010052304">
    <property type="protein sequence ID" value="CAG8791418.1"/>
    <property type="molecule type" value="Genomic_DNA"/>
</dbReference>
<name>A0ACA9RGC6_9GLOM</name>
<sequence>IIMANTKGNKMLTRSANNNNESNNTENDDTKSDSSNYFDNSMANMILS</sequence>
<feature type="non-terminal residue" evidence="1">
    <location>
        <position position="1"/>
    </location>
</feature>
<dbReference type="Proteomes" id="UP000789920">
    <property type="component" value="Unassembled WGS sequence"/>
</dbReference>
<evidence type="ECO:0000313" key="2">
    <source>
        <dbReference type="Proteomes" id="UP000789920"/>
    </source>
</evidence>
<comment type="caution">
    <text evidence="1">The sequence shown here is derived from an EMBL/GenBank/DDBJ whole genome shotgun (WGS) entry which is preliminary data.</text>
</comment>